<comment type="caution">
    <text evidence="1">The sequence shown here is derived from an EMBL/GenBank/DDBJ whole genome shotgun (WGS) entry which is preliminary data.</text>
</comment>
<dbReference type="OrthoDB" id="2800503at2759"/>
<gene>
    <name evidence="1" type="ORF">BDN71DRAFT_1435092</name>
</gene>
<sequence length="357" mass="40018">MPGTDEREDTGWKDIDNVTRVLIKLGWCEESDRYQPDIHTAVGIIRSISNLLKTPKMVKDWLEMAEEVKGVIAKGIKEGMERGMAGVNERMGRMEDSVREAVGGAASEMKEVREEIRSMGNRGASYVDTAKGILLMRLAAVIDRQDAKAKQVMIRRDRNIEEGQYSPMQLSEKELVEKANIALKSIEDNNNKLAEVSFIAARKLKEGDTMLLMNTPEAHQWLCAGNMDTFTAGFDAFSKAGALMLTVVAEFDTGMEKGSIKMAAWIKPVQRRKMGQKHTHLKVRMVSRVQANKAIRDGLFILGKMILIHKEEHDPLMCYWCHMVGDGHFAANCTAEVELCGHCGQTHQSKECLDMET</sequence>
<reference evidence="1" key="1">
    <citation type="submission" date="2020-11" db="EMBL/GenBank/DDBJ databases">
        <authorList>
            <consortium name="DOE Joint Genome Institute"/>
            <person name="Ahrendt S."/>
            <person name="Riley R."/>
            <person name="Andreopoulos W."/>
            <person name="Labutti K."/>
            <person name="Pangilinan J."/>
            <person name="Ruiz-Duenas F.J."/>
            <person name="Barrasa J.M."/>
            <person name="Sanchez-Garcia M."/>
            <person name="Camarero S."/>
            <person name="Miyauchi S."/>
            <person name="Serrano A."/>
            <person name="Linde D."/>
            <person name="Babiker R."/>
            <person name="Drula E."/>
            <person name="Ayuso-Fernandez I."/>
            <person name="Pacheco R."/>
            <person name="Padilla G."/>
            <person name="Ferreira P."/>
            <person name="Barriuso J."/>
            <person name="Kellner H."/>
            <person name="Castanera R."/>
            <person name="Alfaro M."/>
            <person name="Ramirez L."/>
            <person name="Pisabarro A.G."/>
            <person name="Kuo A."/>
            <person name="Tritt A."/>
            <person name="Lipzen A."/>
            <person name="He G."/>
            <person name="Yan M."/>
            <person name="Ng V."/>
            <person name="Cullen D."/>
            <person name="Martin F."/>
            <person name="Rosso M.-N."/>
            <person name="Henrissat B."/>
            <person name="Hibbett D."/>
            <person name="Martinez A.T."/>
            <person name="Grigoriev I.V."/>
        </authorList>
    </citation>
    <scope>NUCLEOTIDE SEQUENCE</scope>
    <source>
        <strain evidence="1">ATCC 90797</strain>
    </source>
</reference>
<evidence type="ECO:0000313" key="1">
    <source>
        <dbReference type="EMBL" id="KAF9489843.1"/>
    </source>
</evidence>
<proteinExistence type="predicted"/>
<keyword evidence="2" id="KW-1185">Reference proteome</keyword>
<organism evidence="1 2">
    <name type="scientific">Pleurotus eryngii</name>
    <name type="common">Boletus of the steppes</name>
    <dbReference type="NCBI Taxonomy" id="5323"/>
    <lineage>
        <taxon>Eukaryota</taxon>
        <taxon>Fungi</taxon>
        <taxon>Dikarya</taxon>
        <taxon>Basidiomycota</taxon>
        <taxon>Agaricomycotina</taxon>
        <taxon>Agaricomycetes</taxon>
        <taxon>Agaricomycetidae</taxon>
        <taxon>Agaricales</taxon>
        <taxon>Pleurotineae</taxon>
        <taxon>Pleurotaceae</taxon>
        <taxon>Pleurotus</taxon>
    </lineage>
</organism>
<name>A0A9P5ZKN9_PLEER</name>
<dbReference type="Proteomes" id="UP000807025">
    <property type="component" value="Unassembled WGS sequence"/>
</dbReference>
<dbReference type="EMBL" id="MU154657">
    <property type="protein sequence ID" value="KAF9489843.1"/>
    <property type="molecule type" value="Genomic_DNA"/>
</dbReference>
<accession>A0A9P5ZKN9</accession>
<evidence type="ECO:0000313" key="2">
    <source>
        <dbReference type="Proteomes" id="UP000807025"/>
    </source>
</evidence>
<dbReference type="AlphaFoldDB" id="A0A9P5ZKN9"/>
<protein>
    <submittedName>
        <fullName evidence="1">Uncharacterized protein</fullName>
    </submittedName>
</protein>